<dbReference type="EMBL" id="CM047591">
    <property type="protein sequence ID" value="KAI9918274.1"/>
    <property type="molecule type" value="Genomic_DNA"/>
</dbReference>
<protein>
    <submittedName>
        <fullName evidence="1">Uncharacterized protein</fullName>
    </submittedName>
</protein>
<reference evidence="1 2" key="1">
    <citation type="journal article" date="2022" name="bioRxiv">
        <title>The genome of the oomycete Peronosclerospora sorghi, a cosmopolitan pathogen of maize and sorghum, is inflated with dispersed pseudogenes.</title>
        <authorList>
            <person name="Fletcher K."/>
            <person name="Martin F."/>
            <person name="Isakeit T."/>
            <person name="Cavanaugh K."/>
            <person name="Magill C."/>
            <person name="Michelmore R."/>
        </authorList>
    </citation>
    <scope>NUCLEOTIDE SEQUENCE [LARGE SCALE GENOMIC DNA]</scope>
    <source>
        <strain evidence="1">P6</strain>
    </source>
</reference>
<name>A0ACC0WJS7_9STRA</name>
<accession>A0ACC0WJS7</accession>
<proteinExistence type="predicted"/>
<evidence type="ECO:0000313" key="1">
    <source>
        <dbReference type="EMBL" id="KAI9918274.1"/>
    </source>
</evidence>
<keyword evidence="2" id="KW-1185">Reference proteome</keyword>
<dbReference type="Proteomes" id="UP001163321">
    <property type="component" value="Chromosome 12"/>
</dbReference>
<organism evidence="1 2">
    <name type="scientific">Peronosclerospora sorghi</name>
    <dbReference type="NCBI Taxonomy" id="230839"/>
    <lineage>
        <taxon>Eukaryota</taxon>
        <taxon>Sar</taxon>
        <taxon>Stramenopiles</taxon>
        <taxon>Oomycota</taxon>
        <taxon>Peronosporomycetes</taxon>
        <taxon>Peronosporales</taxon>
        <taxon>Peronosporaceae</taxon>
        <taxon>Peronosclerospora</taxon>
    </lineage>
</organism>
<gene>
    <name evidence="1" type="ORF">PsorP6_011931</name>
</gene>
<sequence length="995" mass="111581">MPSALVLDAFWYEKTYTPKHTNDHIFLYPSLSLSLSFHEPTYLMQLIRACLLLSCVHTIQRAVLVPTLRAAGSHVILAQTRGSDFVSACLAANGTYLVDCMDTDGRVDTHVVEVEAVGSLAHDDARRAFLHLPSQLPALRFIGVGVTESGLVKNGPALVHLTELLFHIFQARPENVISVINTDNLPYNGDLIQQLVLETEWTTTSETDLTAFRAYVKNNVHFHNTMVDRLTSHRPGDALVPLTEPWPSKALVIEDLDSVLDATRWSTLPGVHIRTQAGQLERDHAMKLGIANAVHTAMVYLLALLRVKTTCDVLKYPDIRRYLDLLFVHDLAPALEARGVPQEEAQETYDEWMRRVEHPHFGLDPFWVAQNAMLKFSVRLFQAVATNVATSETYRPSVFMTFATAALLRFLTPTQADAKREHDTSAVVFVGSMDPIQDPTPTYASRVEKTWIYANGLRANVSTGTYEFMDGEQGRTATLLWRASQHVVQASKSSSDDGPIAPSAEVSSKLGVALASILASVEGFDLTNDVYASFAADVAALYYRLVSGKQTTLATLHDVLRNHETSEYLTTKDEVETYVREAVASVEVIDVHTHLFPPTHGKLMLWGINELLTYHYLVAEYLQTAPMQVEEFNAYSKAEQAKLIWHHLFIERSPVSEACRGVLTTLHALGLDDLVAKRDLAGIQAWFQAQDPDDYVDTVFRLAGIKYAVMTNIPFEPEEARHWLADPGTHAPPPAWSRTYFRSALRVDQLLLGDWASIRASLARFELPCTMAGVRTLLEKWIAIMKPEYFMASVPVSFVYPDESWTDRDDDVPSGADLLREVLLPLAEATKLPLALKFDSVRPINARYGIAGDGVKPCNVDVLIHLCRDFPKVKFLATFLSRVNQHEVTVVANKFPNLHLYGCWWYCNNPSIIDELTRMRLEILGTAFTSQHSDARVLDQLVYKWRHSRDVIGHVLVDTYANLVATGWRVAKRDIARDVARLFGQSYEEFLAKDL</sequence>
<evidence type="ECO:0000313" key="2">
    <source>
        <dbReference type="Proteomes" id="UP001163321"/>
    </source>
</evidence>
<comment type="caution">
    <text evidence="1">The sequence shown here is derived from an EMBL/GenBank/DDBJ whole genome shotgun (WGS) entry which is preliminary data.</text>
</comment>